<dbReference type="InterPro" id="IPR036956">
    <property type="entry name" value="Impact_N_sf"/>
</dbReference>
<dbReference type="SUPFAM" id="SSF54211">
    <property type="entry name" value="Ribosomal protein S5 domain 2-like"/>
    <property type="match status" value="1"/>
</dbReference>
<dbReference type="GO" id="GO:0005737">
    <property type="term" value="C:cytoplasm"/>
    <property type="evidence" value="ECO:0007669"/>
    <property type="project" value="TreeGrafter"/>
</dbReference>
<reference evidence="5 6" key="1">
    <citation type="journal article" date="2019" name="Nat. Commun.">
        <title>The antimicrobial potential of Streptomyces from insect microbiomes.</title>
        <authorList>
            <person name="Chevrette M.G."/>
            <person name="Carlson C.M."/>
            <person name="Ortega H.E."/>
            <person name="Thomas C."/>
            <person name="Ananiev G.E."/>
            <person name="Barns K.J."/>
            <person name="Book A.J."/>
            <person name="Cagnazzo J."/>
            <person name="Carlos C."/>
            <person name="Flanigan W."/>
            <person name="Grubbs K.J."/>
            <person name="Horn H.A."/>
            <person name="Hoffmann F.M."/>
            <person name="Klassen J.L."/>
            <person name="Knack J.J."/>
            <person name="Lewin G.R."/>
            <person name="McDonald B.R."/>
            <person name="Muller L."/>
            <person name="Melo W.G.P."/>
            <person name="Pinto-Tomas A.A."/>
            <person name="Schmitz A."/>
            <person name="Wendt-Pienkowski E."/>
            <person name="Wildman S."/>
            <person name="Zhao M."/>
            <person name="Zhang F."/>
            <person name="Bugni T.S."/>
            <person name="Andes D.R."/>
            <person name="Pupo M.T."/>
            <person name="Currie C.R."/>
        </authorList>
    </citation>
    <scope>NUCLEOTIDE SEQUENCE [LARGE SCALE GENOMIC DNA]</scope>
    <source>
        <strain evidence="5 6">SID5840</strain>
    </source>
</reference>
<dbReference type="Proteomes" id="UP001585053">
    <property type="component" value="Unassembled WGS sequence"/>
</dbReference>
<dbReference type="Pfam" id="PF09186">
    <property type="entry name" value="DUF1949"/>
    <property type="match status" value="1"/>
</dbReference>
<keyword evidence="7" id="KW-1185">Reference proteome</keyword>
<dbReference type="InterPro" id="IPR020569">
    <property type="entry name" value="UPF0029_Impact_CS"/>
</dbReference>
<dbReference type="PANTHER" id="PTHR16301:SF20">
    <property type="entry name" value="IMPACT FAMILY MEMBER YIGZ"/>
    <property type="match status" value="1"/>
</dbReference>
<dbReference type="InterPro" id="IPR015796">
    <property type="entry name" value="Impact_YigZ-like"/>
</dbReference>
<evidence type="ECO:0000313" key="4">
    <source>
        <dbReference type="EMBL" id="MFB8766096.1"/>
    </source>
</evidence>
<organism evidence="5 6">
    <name type="scientific">Nocardiopsis alba</name>
    <dbReference type="NCBI Taxonomy" id="53437"/>
    <lineage>
        <taxon>Bacteria</taxon>
        <taxon>Bacillati</taxon>
        <taxon>Actinomycetota</taxon>
        <taxon>Actinomycetes</taxon>
        <taxon>Streptosporangiales</taxon>
        <taxon>Nocardiopsidaceae</taxon>
        <taxon>Nocardiopsis</taxon>
    </lineage>
</organism>
<evidence type="ECO:0000313" key="6">
    <source>
        <dbReference type="Proteomes" id="UP000467124"/>
    </source>
</evidence>
<dbReference type="RefSeq" id="WP_014910709.1">
    <property type="nucleotide sequence ID" value="NZ_BAZE01000010.1"/>
</dbReference>
<proteinExistence type="inferred from homology"/>
<evidence type="ECO:0000313" key="5">
    <source>
        <dbReference type="EMBL" id="MYR32582.1"/>
    </source>
</evidence>
<dbReference type="Gene3D" id="3.30.230.30">
    <property type="entry name" value="Impact, N-terminal domain"/>
    <property type="match status" value="1"/>
</dbReference>
<dbReference type="GO" id="GO:0006446">
    <property type="term" value="P:regulation of translational initiation"/>
    <property type="evidence" value="ECO:0007669"/>
    <property type="project" value="TreeGrafter"/>
</dbReference>
<dbReference type="NCBIfam" id="TIGR00257">
    <property type="entry name" value="IMPACT_YIGZ"/>
    <property type="match status" value="1"/>
</dbReference>
<protein>
    <submittedName>
        <fullName evidence="5">YigZ family protein</fullName>
    </submittedName>
</protein>
<dbReference type="AlphaFoldDB" id="A0A7K2IRG8"/>
<comment type="caution">
    <text evidence="5">The sequence shown here is derived from an EMBL/GenBank/DDBJ whole genome shotgun (WGS) entry which is preliminary data.</text>
</comment>
<feature type="domain" description="Impact N-terminal" evidence="2">
    <location>
        <begin position="15"/>
        <end position="119"/>
    </location>
</feature>
<dbReference type="EMBL" id="JAYMRS010000001">
    <property type="protein sequence ID" value="MFB8766096.1"/>
    <property type="molecule type" value="Genomic_DNA"/>
</dbReference>
<dbReference type="PANTHER" id="PTHR16301">
    <property type="entry name" value="IMPACT-RELATED"/>
    <property type="match status" value="1"/>
</dbReference>
<gene>
    <name evidence="5" type="ORF">GTW20_09925</name>
    <name evidence="4" type="ORF">VSQ78_00175</name>
</gene>
<dbReference type="SUPFAM" id="SSF54980">
    <property type="entry name" value="EF-G C-terminal domain-like"/>
    <property type="match status" value="1"/>
</dbReference>
<dbReference type="InterPro" id="IPR020568">
    <property type="entry name" value="Ribosomal_Su5_D2-typ_SF"/>
</dbReference>
<dbReference type="InterPro" id="IPR015269">
    <property type="entry name" value="UPF0029_Impact_C"/>
</dbReference>
<dbReference type="InterPro" id="IPR035647">
    <property type="entry name" value="EFG_III/V"/>
</dbReference>
<dbReference type="Gene3D" id="3.30.70.240">
    <property type="match status" value="1"/>
</dbReference>
<dbReference type="Pfam" id="PF01205">
    <property type="entry name" value="Impact_N"/>
    <property type="match status" value="1"/>
</dbReference>
<evidence type="ECO:0000256" key="1">
    <source>
        <dbReference type="ARBA" id="ARBA00007665"/>
    </source>
</evidence>
<feature type="domain" description="UPF0029" evidence="3">
    <location>
        <begin position="139"/>
        <end position="191"/>
    </location>
</feature>
<evidence type="ECO:0000259" key="3">
    <source>
        <dbReference type="Pfam" id="PF09186"/>
    </source>
</evidence>
<dbReference type="GeneID" id="91393012"/>
<accession>A0A7K2IRG8</accession>
<dbReference type="Proteomes" id="UP000467124">
    <property type="component" value="Unassembled WGS sequence"/>
</dbReference>
<evidence type="ECO:0000313" key="7">
    <source>
        <dbReference type="Proteomes" id="UP001585053"/>
    </source>
</evidence>
<name>A0A7K2IRG8_9ACTN</name>
<evidence type="ECO:0000259" key="2">
    <source>
        <dbReference type="Pfam" id="PF01205"/>
    </source>
</evidence>
<dbReference type="InterPro" id="IPR001498">
    <property type="entry name" value="Impact_N"/>
</dbReference>
<dbReference type="InterPro" id="IPR023582">
    <property type="entry name" value="Impact"/>
</dbReference>
<comment type="similarity">
    <text evidence="1">Belongs to the IMPACT family.</text>
</comment>
<reference evidence="4 7" key="2">
    <citation type="submission" date="2024-01" db="EMBL/GenBank/DDBJ databases">
        <title>Genome mining of biosynthetic gene clusters to explore secondary metabolites of Streptomyces sp.</title>
        <authorList>
            <person name="Baig A."/>
            <person name="Ajitkumar Shintre N."/>
            <person name="Kumar H."/>
            <person name="Anbarasu A."/>
            <person name="Ramaiah S."/>
        </authorList>
    </citation>
    <scope>NUCLEOTIDE SEQUENCE [LARGE SCALE GENOMIC DNA]</scope>
    <source>
        <strain evidence="4 7">A01</strain>
    </source>
</reference>
<dbReference type="OMA" id="SHHCSAF"/>
<sequence>MRTIRRGGEHEIEIKKSRFICALARVDGEEAARAFIAERRKEHWNANHNCTAYILGDDGAIQRSSDDGEPAGTAGVPMLEVLRHRRITDTVAVVTRYFGGTKLGAGGLIRAYGNSVSAAVDEFGLLERRRLLVVDVYADYVLGGRLESDLRDSSLTVREVAYEDRIRIEVALPESGLSDFEVRLAELTGGRAEFEVRGTTTVEVEPEQDS</sequence>
<dbReference type="PROSITE" id="PS00910">
    <property type="entry name" value="UPF0029"/>
    <property type="match status" value="1"/>
</dbReference>
<dbReference type="EMBL" id="WWHY01000001">
    <property type="protein sequence ID" value="MYR32582.1"/>
    <property type="molecule type" value="Genomic_DNA"/>
</dbReference>